<keyword evidence="2" id="KW-1185">Reference proteome</keyword>
<accession>A0A8J5CZY9</accession>
<sequence>MTSLRGFWGCHRCALVPGSFAKERGDNLDVIVDTPGSVLRSRVELLYELHLPLSRQSLAYVCGPIQQRGLGLLFVQNVGSVTTLRAFLWIQWTPGPDTNNIERLWQDIQSCGCSKRTYFCPVTKTPRRQQCFIRFS</sequence>
<protein>
    <submittedName>
        <fullName evidence="1">Uncharacterized protein</fullName>
    </submittedName>
</protein>
<comment type="caution">
    <text evidence="1">The sequence shown here is derived from an EMBL/GenBank/DDBJ whole genome shotgun (WGS) entry which is preliminary data.</text>
</comment>
<evidence type="ECO:0000313" key="1">
    <source>
        <dbReference type="EMBL" id="KAG0726766.1"/>
    </source>
</evidence>
<dbReference type="AlphaFoldDB" id="A0A8J5CZY9"/>
<name>A0A8J5CZY9_CHIOP</name>
<proteinExistence type="predicted"/>
<dbReference type="Proteomes" id="UP000770661">
    <property type="component" value="Unassembled WGS sequence"/>
</dbReference>
<dbReference type="EMBL" id="JACEEZ010004004">
    <property type="protein sequence ID" value="KAG0726766.1"/>
    <property type="molecule type" value="Genomic_DNA"/>
</dbReference>
<reference evidence="1" key="1">
    <citation type="submission" date="2020-07" db="EMBL/GenBank/DDBJ databases">
        <title>The High-quality genome of the commercially important snow crab, Chionoecetes opilio.</title>
        <authorList>
            <person name="Jeong J.-H."/>
            <person name="Ryu S."/>
        </authorList>
    </citation>
    <scope>NUCLEOTIDE SEQUENCE</scope>
    <source>
        <strain evidence="1">MADBK_172401_WGS</strain>
        <tissue evidence="1">Digestive gland</tissue>
    </source>
</reference>
<evidence type="ECO:0000313" key="2">
    <source>
        <dbReference type="Proteomes" id="UP000770661"/>
    </source>
</evidence>
<organism evidence="1 2">
    <name type="scientific">Chionoecetes opilio</name>
    <name type="common">Atlantic snow crab</name>
    <name type="synonym">Cancer opilio</name>
    <dbReference type="NCBI Taxonomy" id="41210"/>
    <lineage>
        <taxon>Eukaryota</taxon>
        <taxon>Metazoa</taxon>
        <taxon>Ecdysozoa</taxon>
        <taxon>Arthropoda</taxon>
        <taxon>Crustacea</taxon>
        <taxon>Multicrustacea</taxon>
        <taxon>Malacostraca</taxon>
        <taxon>Eumalacostraca</taxon>
        <taxon>Eucarida</taxon>
        <taxon>Decapoda</taxon>
        <taxon>Pleocyemata</taxon>
        <taxon>Brachyura</taxon>
        <taxon>Eubrachyura</taxon>
        <taxon>Majoidea</taxon>
        <taxon>Majidae</taxon>
        <taxon>Chionoecetes</taxon>
    </lineage>
</organism>
<gene>
    <name evidence="1" type="ORF">GWK47_004189</name>
</gene>
<dbReference type="OrthoDB" id="10014409at2759"/>